<protein>
    <submittedName>
        <fullName evidence="1">Uncharacterized protein</fullName>
    </submittedName>
</protein>
<dbReference type="AlphaFoldDB" id="A0A1Z5IRA1"/>
<organism evidence="1 2">
    <name type="scientific">Secundilactobacillus pentosiphilus</name>
    <dbReference type="NCBI Taxonomy" id="1714682"/>
    <lineage>
        <taxon>Bacteria</taxon>
        <taxon>Bacillati</taxon>
        <taxon>Bacillota</taxon>
        <taxon>Bacilli</taxon>
        <taxon>Lactobacillales</taxon>
        <taxon>Lactobacillaceae</taxon>
        <taxon>Secundilactobacillus</taxon>
    </lineage>
</organism>
<dbReference type="EMBL" id="BCMH01000014">
    <property type="protein sequence ID" value="GAX04206.1"/>
    <property type="molecule type" value="Genomic_DNA"/>
</dbReference>
<keyword evidence="2" id="KW-1185">Reference proteome</keyword>
<proteinExistence type="predicted"/>
<evidence type="ECO:0000313" key="1">
    <source>
        <dbReference type="EMBL" id="GAX04206.1"/>
    </source>
</evidence>
<comment type="caution">
    <text evidence="1">The sequence shown here is derived from an EMBL/GenBank/DDBJ whole genome shotgun (WGS) entry which is preliminary data.</text>
</comment>
<reference evidence="1 2" key="1">
    <citation type="submission" date="2015-11" db="EMBL/GenBank/DDBJ databases">
        <title>Draft genome sequences of new species of the genus Lactobacillus isolated from orchardgrass silage.</title>
        <authorList>
            <person name="Tohno M."/>
            <person name="Tanizawa Y."/>
            <person name="Arita M."/>
        </authorList>
    </citation>
    <scope>NUCLEOTIDE SEQUENCE [LARGE SCALE GENOMIC DNA]</scope>
    <source>
        <strain evidence="1 2">IWT140</strain>
    </source>
</reference>
<sequence length="98" mass="11101">MAIHELLLSQSPWTDEWHTDVPYATGNEKGTARLAAVRADHQHHRAILTIQYHQPVNSGRDAGQLAEIVAVFLKTVMNRFCQRSMFGVQHTRLAIRIA</sequence>
<dbReference type="Proteomes" id="UP000198430">
    <property type="component" value="Unassembled WGS sequence"/>
</dbReference>
<evidence type="ECO:0000313" key="2">
    <source>
        <dbReference type="Proteomes" id="UP000198430"/>
    </source>
</evidence>
<accession>A0A1Z5IRA1</accession>
<gene>
    <name evidence="1" type="ORF">IWT140_01844</name>
</gene>
<name>A0A1Z5IRA1_9LACO</name>